<dbReference type="Proteomes" id="UP000770661">
    <property type="component" value="Unassembled WGS sequence"/>
</dbReference>
<reference evidence="1" key="1">
    <citation type="submission" date="2020-07" db="EMBL/GenBank/DDBJ databases">
        <title>The High-quality genome of the commercially important snow crab, Chionoecetes opilio.</title>
        <authorList>
            <person name="Jeong J.-H."/>
            <person name="Ryu S."/>
        </authorList>
    </citation>
    <scope>NUCLEOTIDE SEQUENCE</scope>
    <source>
        <strain evidence="1">MADBK_172401_WGS</strain>
        <tissue evidence="1">Digestive gland</tissue>
    </source>
</reference>
<gene>
    <name evidence="1" type="ORF">GWK47_042956</name>
</gene>
<protein>
    <submittedName>
        <fullName evidence="1">Uncharacterized protein</fullName>
    </submittedName>
</protein>
<evidence type="ECO:0000313" key="1">
    <source>
        <dbReference type="EMBL" id="KAG0723279.1"/>
    </source>
</evidence>
<evidence type="ECO:0000313" key="2">
    <source>
        <dbReference type="Proteomes" id="UP000770661"/>
    </source>
</evidence>
<comment type="caution">
    <text evidence="1">The sequence shown here is derived from an EMBL/GenBank/DDBJ whole genome shotgun (WGS) entry which is preliminary data.</text>
</comment>
<proteinExistence type="predicted"/>
<keyword evidence="2" id="KW-1185">Reference proteome</keyword>
<dbReference type="AlphaFoldDB" id="A0A8J4YHV6"/>
<accession>A0A8J4YHV6</accession>
<dbReference type="EMBL" id="JACEEZ010008449">
    <property type="protein sequence ID" value="KAG0723279.1"/>
    <property type="molecule type" value="Genomic_DNA"/>
</dbReference>
<sequence>MQRSCSVCGPAHTPKFGGSYTFPCDAVALAVETLRGSRTVGGCKRCPIYPSLRKSWKRPLMVDANCRVLSPCSVMCTFPNWRSHFGYFSLEWRGIIEGSIVDALGCVRFVATRSCTAFCGRTSFSFSKNSAKPVVGIDPKLRKENGGNFQSDPVLVVDFDLLGQIVGNKNIVAKTLLKATKVVVAVSKTVTGGVTNKVAREAGGSQLQGGGPRYNAPLLSRAARHFPRPPLSLTSRFPRHSHWIPHIATRAPFHPDGARRGQPPLSLLIPGLAAPRIRGRDRDWRRPGPGGLLLGHLFCPTCPRALYSRAIHDF</sequence>
<organism evidence="1 2">
    <name type="scientific">Chionoecetes opilio</name>
    <name type="common">Atlantic snow crab</name>
    <name type="synonym">Cancer opilio</name>
    <dbReference type="NCBI Taxonomy" id="41210"/>
    <lineage>
        <taxon>Eukaryota</taxon>
        <taxon>Metazoa</taxon>
        <taxon>Ecdysozoa</taxon>
        <taxon>Arthropoda</taxon>
        <taxon>Crustacea</taxon>
        <taxon>Multicrustacea</taxon>
        <taxon>Malacostraca</taxon>
        <taxon>Eumalacostraca</taxon>
        <taxon>Eucarida</taxon>
        <taxon>Decapoda</taxon>
        <taxon>Pleocyemata</taxon>
        <taxon>Brachyura</taxon>
        <taxon>Eubrachyura</taxon>
        <taxon>Majoidea</taxon>
        <taxon>Majidae</taxon>
        <taxon>Chionoecetes</taxon>
    </lineage>
</organism>
<name>A0A8J4YHV6_CHIOP</name>